<dbReference type="EC" id="4.1.3.40" evidence="4"/>
<sequence>MPQQQWHSLEALYTITSNEGKRLLTKLHALLTIESLTQGLEALDPQFNVNLLSLKESDDYYSEILIKPRKLCRKVFLELSGEAMIYAESLCDLEAKACCEYLNCGTTSLGRRLFSGNTLERSEFSYAIFKVQALPMVIQKRLQPSSEIICARRSHFILEEAPLLITEWYLPALLLKGEY</sequence>
<dbReference type="SUPFAM" id="SSF64288">
    <property type="entry name" value="Chorismate lyase-like"/>
    <property type="match status" value="1"/>
</dbReference>
<accession>A0ABY3X7Q7</accession>
<dbReference type="GO" id="GO:0008813">
    <property type="term" value="F:chorismate lyase activity"/>
    <property type="evidence" value="ECO:0007669"/>
    <property type="project" value="UniProtKB-EC"/>
</dbReference>
<keyword evidence="5" id="KW-1185">Reference proteome</keyword>
<dbReference type="PANTHER" id="PTHR38683:SF1">
    <property type="entry name" value="CHORISMATE PYRUVATE-LYASE"/>
    <property type="match status" value="1"/>
</dbReference>
<organism evidence="4 5">
    <name type="scientific">Ignatzschineria rhizosphaerae</name>
    <dbReference type="NCBI Taxonomy" id="2923279"/>
    <lineage>
        <taxon>Bacteria</taxon>
        <taxon>Pseudomonadati</taxon>
        <taxon>Pseudomonadota</taxon>
        <taxon>Gammaproteobacteria</taxon>
        <taxon>Cardiobacteriales</taxon>
        <taxon>Ignatzschineriaceae</taxon>
        <taxon>Ignatzschineria</taxon>
    </lineage>
</organism>
<evidence type="ECO:0000313" key="4">
    <source>
        <dbReference type="EMBL" id="UNM97087.1"/>
    </source>
</evidence>
<keyword evidence="3 4" id="KW-0456">Lyase</keyword>
<dbReference type="PANTHER" id="PTHR38683">
    <property type="entry name" value="CHORISMATE PYRUVATE-LYASE"/>
    <property type="match status" value="1"/>
</dbReference>
<dbReference type="RefSeq" id="WP_242151923.1">
    <property type="nucleotide sequence ID" value="NZ_CP093379.1"/>
</dbReference>
<dbReference type="EMBL" id="CP093379">
    <property type="protein sequence ID" value="UNM97087.1"/>
    <property type="molecule type" value="Genomic_DNA"/>
</dbReference>
<dbReference type="Proteomes" id="UP000829542">
    <property type="component" value="Chromosome"/>
</dbReference>
<evidence type="ECO:0000256" key="3">
    <source>
        <dbReference type="ARBA" id="ARBA00023239"/>
    </source>
</evidence>
<evidence type="ECO:0000256" key="2">
    <source>
        <dbReference type="ARBA" id="ARBA00022688"/>
    </source>
</evidence>
<dbReference type="Gene3D" id="3.40.1410.10">
    <property type="entry name" value="Chorismate lyase-like"/>
    <property type="match status" value="1"/>
</dbReference>
<dbReference type="Pfam" id="PF04345">
    <property type="entry name" value="Chor_lyase"/>
    <property type="match status" value="1"/>
</dbReference>
<keyword evidence="1" id="KW-0963">Cytoplasm</keyword>
<name>A0ABY3X7Q7_9GAMM</name>
<dbReference type="InterPro" id="IPR007440">
    <property type="entry name" value="Chorismate--pyruvate_lyase"/>
</dbReference>
<evidence type="ECO:0000313" key="5">
    <source>
        <dbReference type="Proteomes" id="UP000829542"/>
    </source>
</evidence>
<gene>
    <name evidence="4" type="ORF">MMG00_04360</name>
</gene>
<keyword evidence="2" id="KW-0831">Ubiquinone biosynthesis</keyword>
<protein>
    <submittedName>
        <fullName evidence="4">Chorismate lyase</fullName>
        <ecNumber evidence="4">4.1.3.40</ecNumber>
    </submittedName>
</protein>
<proteinExistence type="predicted"/>
<dbReference type="InterPro" id="IPR028978">
    <property type="entry name" value="Chorismate_lyase_/UTRA_dom_sf"/>
</dbReference>
<evidence type="ECO:0000256" key="1">
    <source>
        <dbReference type="ARBA" id="ARBA00022490"/>
    </source>
</evidence>
<reference evidence="4 5" key="1">
    <citation type="submission" date="2022-03" db="EMBL/GenBank/DDBJ databases">
        <title>Ignatzschineria rhizosphaerae HR5S32.</title>
        <authorList>
            <person name="Sun J.Q."/>
            <person name="Feng J.Y."/>
        </authorList>
    </citation>
    <scope>NUCLEOTIDE SEQUENCE [LARGE SCALE GENOMIC DNA]</scope>
    <source>
        <strain evidence="4 5">HR5S32</strain>
    </source>
</reference>